<gene>
    <name evidence="2" type="ORF">HYN46_15500</name>
</gene>
<dbReference type="RefSeq" id="WP_114900227.1">
    <property type="nucleotide sequence ID" value="NZ_CP031222.1"/>
</dbReference>
<evidence type="ECO:0000313" key="2">
    <source>
        <dbReference type="EMBL" id="AXI04119.1"/>
    </source>
</evidence>
<evidence type="ECO:0000313" key="3">
    <source>
        <dbReference type="Proteomes" id="UP000253940"/>
    </source>
</evidence>
<reference evidence="2 3" key="1">
    <citation type="submission" date="2018-07" db="EMBL/GenBank/DDBJ databases">
        <title>Genome sequencing of Moraxellaceae gen. HYN0046.</title>
        <authorList>
            <person name="Kim M."/>
            <person name="Yi H."/>
        </authorList>
    </citation>
    <scope>NUCLEOTIDE SEQUENCE [LARGE SCALE GENOMIC DNA]</scope>
    <source>
        <strain evidence="2 3">HYN0046</strain>
    </source>
</reference>
<proteinExistence type="predicted"/>
<name>A0A345PA10_9GAMM</name>
<accession>A0A345PA10</accession>
<dbReference type="AlphaFoldDB" id="A0A345PA10"/>
<organism evidence="2 3">
    <name type="scientific">Aquirhabdus parva</name>
    <dbReference type="NCBI Taxonomy" id="2283318"/>
    <lineage>
        <taxon>Bacteria</taxon>
        <taxon>Pseudomonadati</taxon>
        <taxon>Pseudomonadota</taxon>
        <taxon>Gammaproteobacteria</taxon>
        <taxon>Moraxellales</taxon>
        <taxon>Moraxellaceae</taxon>
        <taxon>Aquirhabdus</taxon>
    </lineage>
</organism>
<feature type="chain" id="PRO_5016931077" evidence="1">
    <location>
        <begin position="25"/>
        <end position="208"/>
    </location>
</feature>
<keyword evidence="1" id="KW-0732">Signal</keyword>
<evidence type="ECO:0000256" key="1">
    <source>
        <dbReference type="SAM" id="SignalP"/>
    </source>
</evidence>
<dbReference type="Proteomes" id="UP000253940">
    <property type="component" value="Chromosome"/>
</dbReference>
<keyword evidence="3" id="KW-1185">Reference proteome</keyword>
<sequence length="208" mass="23163">MDYLQSAKVILWSLSLSLSAMTHAEPIRIVDGCAKPEIGVLEPLRSFLDQVNPNDVLSDSTRISILIAVALHQKNGSDIRVRDVAAVMEPPLQYDRRNLIDVRNTIRRLGYDAYGFQMESPTELKDTSGKIAFLVDRQTVANQALMALLFASTAQYKYLLYTNGAVCPIPSQAFQQQFSGSPILFVEEANNAKKNIINPLYKGIRKTS</sequence>
<protein>
    <submittedName>
        <fullName evidence="2">Uncharacterized protein</fullName>
    </submittedName>
</protein>
<dbReference type="KEGG" id="mbah:HYN46_15500"/>
<feature type="signal peptide" evidence="1">
    <location>
        <begin position="1"/>
        <end position="24"/>
    </location>
</feature>
<dbReference type="EMBL" id="CP031222">
    <property type="protein sequence ID" value="AXI04119.1"/>
    <property type="molecule type" value="Genomic_DNA"/>
</dbReference>